<name>A0A3S5CUX9_9PLAT</name>
<evidence type="ECO:0000313" key="1">
    <source>
        <dbReference type="EMBL" id="VEL39955.1"/>
    </source>
</evidence>
<evidence type="ECO:0000313" key="2">
    <source>
        <dbReference type="Proteomes" id="UP000784294"/>
    </source>
</evidence>
<organism evidence="1 2">
    <name type="scientific">Protopolystoma xenopodis</name>
    <dbReference type="NCBI Taxonomy" id="117903"/>
    <lineage>
        <taxon>Eukaryota</taxon>
        <taxon>Metazoa</taxon>
        <taxon>Spiralia</taxon>
        <taxon>Lophotrochozoa</taxon>
        <taxon>Platyhelminthes</taxon>
        <taxon>Monogenea</taxon>
        <taxon>Polyopisthocotylea</taxon>
        <taxon>Polystomatidea</taxon>
        <taxon>Polystomatidae</taxon>
        <taxon>Protopolystoma</taxon>
    </lineage>
</organism>
<keyword evidence="2" id="KW-1185">Reference proteome</keyword>
<dbReference type="EMBL" id="CAAALY010263112">
    <property type="protein sequence ID" value="VEL39955.1"/>
    <property type="molecule type" value="Genomic_DNA"/>
</dbReference>
<proteinExistence type="predicted"/>
<gene>
    <name evidence="1" type="ORF">PXEA_LOCUS33395</name>
</gene>
<accession>A0A3S5CUX9</accession>
<sequence length="101" mass="11117">MYISDAFSVETTSSADRSYLFPNYPTCDTPIYKVHSKNRFGSSKMNAFVDNLDKSEIHSDRPAGLRYTTDSSPNEAANKQLLNAGSGLSSFSQFDCVVMAT</sequence>
<comment type="caution">
    <text evidence="1">The sequence shown here is derived from an EMBL/GenBank/DDBJ whole genome shotgun (WGS) entry which is preliminary data.</text>
</comment>
<protein>
    <submittedName>
        <fullName evidence="1">Uncharacterized protein</fullName>
    </submittedName>
</protein>
<dbReference type="AlphaFoldDB" id="A0A3S5CUX9"/>
<reference evidence="1" key="1">
    <citation type="submission" date="2018-11" db="EMBL/GenBank/DDBJ databases">
        <authorList>
            <consortium name="Pathogen Informatics"/>
        </authorList>
    </citation>
    <scope>NUCLEOTIDE SEQUENCE</scope>
</reference>
<dbReference type="Proteomes" id="UP000784294">
    <property type="component" value="Unassembled WGS sequence"/>
</dbReference>